<dbReference type="EMBL" id="FNTD01000004">
    <property type="protein sequence ID" value="SED28543.1"/>
    <property type="molecule type" value="Genomic_DNA"/>
</dbReference>
<dbReference type="STRING" id="67331.SAMN04490357_4385"/>
<keyword evidence="1" id="KW-0812">Transmembrane</keyword>
<dbReference type="AlphaFoldDB" id="A0A1H4ZEM8"/>
<keyword evidence="1" id="KW-0472">Membrane</keyword>
<keyword evidence="1" id="KW-1133">Transmembrane helix</keyword>
<name>A0A1H4ZEM8_9ACTN</name>
<organism evidence="2 3">
    <name type="scientific">Streptomyces misionensis</name>
    <dbReference type="NCBI Taxonomy" id="67331"/>
    <lineage>
        <taxon>Bacteria</taxon>
        <taxon>Bacillati</taxon>
        <taxon>Actinomycetota</taxon>
        <taxon>Actinomycetes</taxon>
        <taxon>Kitasatosporales</taxon>
        <taxon>Streptomycetaceae</taxon>
        <taxon>Streptomyces</taxon>
    </lineage>
</organism>
<evidence type="ECO:0000313" key="2">
    <source>
        <dbReference type="EMBL" id="SED28543.1"/>
    </source>
</evidence>
<evidence type="ECO:0000313" key="3">
    <source>
        <dbReference type="Proteomes" id="UP000182375"/>
    </source>
</evidence>
<dbReference type="Proteomes" id="UP000182375">
    <property type="component" value="Unassembled WGS sequence"/>
</dbReference>
<feature type="transmembrane region" description="Helical" evidence="1">
    <location>
        <begin position="38"/>
        <end position="60"/>
    </location>
</feature>
<reference evidence="2 3" key="1">
    <citation type="submission" date="2016-10" db="EMBL/GenBank/DDBJ databases">
        <authorList>
            <person name="de Groot N.N."/>
        </authorList>
    </citation>
    <scope>NUCLEOTIDE SEQUENCE [LARGE SCALE GENOMIC DNA]</scope>
    <source>
        <strain evidence="2 3">DSM 40306</strain>
    </source>
</reference>
<proteinExistence type="predicted"/>
<protein>
    <submittedName>
        <fullName evidence="2">Uncharacterized protein</fullName>
    </submittedName>
</protein>
<accession>A0A1H4ZEM8</accession>
<sequence length="65" mass="6513">MESGPAVFAGAVFALFGAALLVWTGVRLRHGEPVADGVNRVASATVAGLAGTLALVLGGYCLTRL</sequence>
<dbReference type="GeneID" id="95513487"/>
<evidence type="ECO:0000256" key="1">
    <source>
        <dbReference type="SAM" id="Phobius"/>
    </source>
</evidence>
<dbReference type="RefSeq" id="WP_070022419.1">
    <property type="nucleotide sequence ID" value="NZ_FNTD01000004.1"/>
</dbReference>
<feature type="transmembrane region" description="Helical" evidence="1">
    <location>
        <begin position="6"/>
        <end position="26"/>
    </location>
</feature>
<gene>
    <name evidence="2" type="ORF">SAMN04490357_4385</name>
</gene>